<protein>
    <submittedName>
        <fullName evidence="3">SagB/ThcOx family dehydrogenase</fullName>
    </submittedName>
</protein>
<reference evidence="3" key="1">
    <citation type="journal article" date="2021" name="PeerJ">
        <title>Extensive microbial diversity within the chicken gut microbiome revealed by metagenomics and culture.</title>
        <authorList>
            <person name="Gilroy R."/>
            <person name="Ravi A."/>
            <person name="Getino M."/>
            <person name="Pursley I."/>
            <person name="Horton D.L."/>
            <person name="Alikhan N.F."/>
            <person name="Baker D."/>
            <person name="Gharbi K."/>
            <person name="Hall N."/>
            <person name="Watson M."/>
            <person name="Adriaenssens E.M."/>
            <person name="Foster-Nyarko E."/>
            <person name="Jarju S."/>
            <person name="Secka A."/>
            <person name="Antonio M."/>
            <person name="Oren A."/>
            <person name="Chaudhuri R.R."/>
            <person name="La Ragione R."/>
            <person name="Hildebrand F."/>
            <person name="Pallen M.J."/>
        </authorList>
    </citation>
    <scope>NUCLEOTIDE SEQUENCE</scope>
    <source>
        <strain evidence="3">4100</strain>
    </source>
</reference>
<dbReference type="InterPro" id="IPR000415">
    <property type="entry name" value="Nitroreductase-like"/>
</dbReference>
<gene>
    <name evidence="3" type="ORF">K8V47_04950</name>
</gene>
<dbReference type="PANTHER" id="PTHR43745">
    <property type="entry name" value="NITROREDUCTASE MJ1384-RELATED"/>
    <property type="match status" value="1"/>
</dbReference>
<dbReference type="InterPro" id="IPR029479">
    <property type="entry name" value="Nitroreductase"/>
</dbReference>
<organism evidence="3 4">
    <name type="scientific">Candidatus Amulumruptor caecigallinarius</name>
    <dbReference type="NCBI Taxonomy" id="2109911"/>
    <lineage>
        <taxon>Bacteria</taxon>
        <taxon>Pseudomonadati</taxon>
        <taxon>Bacteroidota</taxon>
        <taxon>Bacteroidia</taxon>
        <taxon>Bacteroidales</taxon>
        <taxon>Muribaculaceae</taxon>
        <taxon>Candidatus Amulumruptor</taxon>
    </lineage>
</organism>
<feature type="compositionally biased region" description="Polar residues" evidence="1">
    <location>
        <begin position="1"/>
        <end position="14"/>
    </location>
</feature>
<dbReference type="CDD" id="cd02142">
    <property type="entry name" value="McbC_SagB-like_oxidoreductase"/>
    <property type="match status" value="1"/>
</dbReference>
<proteinExistence type="predicted"/>
<dbReference type="PANTHER" id="PTHR43745:SF2">
    <property type="entry name" value="NITROREDUCTASE MJ1384-RELATED"/>
    <property type="match status" value="1"/>
</dbReference>
<dbReference type="EMBL" id="DYXT01000028">
    <property type="protein sequence ID" value="HJE39088.1"/>
    <property type="molecule type" value="Genomic_DNA"/>
</dbReference>
<dbReference type="AlphaFoldDB" id="A0A921JI81"/>
<evidence type="ECO:0000256" key="1">
    <source>
        <dbReference type="SAM" id="MobiDB-lite"/>
    </source>
</evidence>
<evidence type="ECO:0000313" key="3">
    <source>
        <dbReference type="EMBL" id="HJE39088.1"/>
    </source>
</evidence>
<comment type="caution">
    <text evidence="3">The sequence shown here is derived from an EMBL/GenBank/DDBJ whole genome shotgun (WGS) entry which is preliminary data.</text>
</comment>
<feature type="region of interest" description="Disordered" evidence="1">
    <location>
        <begin position="1"/>
        <end position="42"/>
    </location>
</feature>
<dbReference type="Pfam" id="PF00881">
    <property type="entry name" value="Nitroreductase"/>
    <property type="match status" value="1"/>
</dbReference>
<dbReference type="InterPro" id="IPR052544">
    <property type="entry name" value="Bacteriocin_Proc_Enz"/>
</dbReference>
<dbReference type="Gene3D" id="3.40.109.10">
    <property type="entry name" value="NADH Oxidase"/>
    <property type="match status" value="1"/>
</dbReference>
<evidence type="ECO:0000313" key="4">
    <source>
        <dbReference type="Proteomes" id="UP000711407"/>
    </source>
</evidence>
<feature type="domain" description="Nitroreductase" evidence="2">
    <location>
        <begin position="30"/>
        <end position="201"/>
    </location>
</feature>
<name>A0A921JI81_9BACT</name>
<evidence type="ECO:0000259" key="2">
    <source>
        <dbReference type="Pfam" id="PF00881"/>
    </source>
</evidence>
<reference evidence="3" key="2">
    <citation type="submission" date="2021-09" db="EMBL/GenBank/DDBJ databases">
        <authorList>
            <person name="Gilroy R."/>
        </authorList>
    </citation>
    <scope>NUCLEOTIDE SEQUENCE</scope>
    <source>
        <strain evidence="3">4100</strain>
    </source>
</reference>
<accession>A0A921JI81</accession>
<dbReference type="Proteomes" id="UP000711407">
    <property type="component" value="Unassembled WGS sequence"/>
</dbReference>
<dbReference type="GO" id="GO:0016491">
    <property type="term" value="F:oxidoreductase activity"/>
    <property type="evidence" value="ECO:0007669"/>
    <property type="project" value="InterPro"/>
</dbReference>
<sequence>MSANSISAQDNIQLPSPIREGGMPLSEALSSRHSTREFDPSKPVDKQLLSNLLWSANGINRPSSGHRTNPTALNSQEIDVYLIDKSGAYLYDATSNSLLLIAEGDHRGLVAGTADFSQDFVNDAPISLVIVGDYSKFDRDPDQAMLTTMCDAGIVCQNINLFCSANGLATVPRMTMDTAGLAKVLKLKPTQRAILNNPVGYAR</sequence>
<dbReference type="SUPFAM" id="SSF55469">
    <property type="entry name" value="FMN-dependent nitroreductase-like"/>
    <property type="match status" value="1"/>
</dbReference>